<accession>A0A8R7R8I4</accession>
<dbReference type="EnsemblPlants" id="TuG1812G0700005682.01.T01">
    <property type="protein sequence ID" value="TuG1812G0700005682.01.T01"/>
    <property type="gene ID" value="TuG1812G0700005682.01"/>
</dbReference>
<dbReference type="PROSITE" id="PS50865">
    <property type="entry name" value="ZF_MYND_2"/>
    <property type="match status" value="1"/>
</dbReference>
<evidence type="ECO:0000259" key="5">
    <source>
        <dbReference type="PROSITE" id="PS50865"/>
    </source>
</evidence>
<dbReference type="Gramene" id="TuG1812G0700005682.01.T01">
    <property type="protein sequence ID" value="TuG1812G0700005682.01.T01"/>
    <property type="gene ID" value="TuG1812G0700005682.01"/>
</dbReference>
<reference evidence="6" key="3">
    <citation type="submission" date="2022-06" db="UniProtKB">
        <authorList>
            <consortium name="EnsemblPlants"/>
        </authorList>
    </citation>
    <scope>IDENTIFICATION</scope>
</reference>
<name>A0A8R7R8I4_TRIUA</name>
<evidence type="ECO:0000256" key="1">
    <source>
        <dbReference type="ARBA" id="ARBA00022723"/>
    </source>
</evidence>
<dbReference type="SUPFAM" id="SSF144232">
    <property type="entry name" value="HIT/MYND zinc finger-like"/>
    <property type="match status" value="1"/>
</dbReference>
<evidence type="ECO:0000256" key="2">
    <source>
        <dbReference type="ARBA" id="ARBA00022771"/>
    </source>
</evidence>
<reference evidence="7" key="1">
    <citation type="journal article" date="2013" name="Nature">
        <title>Draft genome of the wheat A-genome progenitor Triticum urartu.</title>
        <authorList>
            <person name="Ling H.Q."/>
            <person name="Zhao S."/>
            <person name="Liu D."/>
            <person name="Wang J."/>
            <person name="Sun H."/>
            <person name="Zhang C."/>
            <person name="Fan H."/>
            <person name="Li D."/>
            <person name="Dong L."/>
            <person name="Tao Y."/>
            <person name="Gao C."/>
            <person name="Wu H."/>
            <person name="Li Y."/>
            <person name="Cui Y."/>
            <person name="Guo X."/>
            <person name="Zheng S."/>
            <person name="Wang B."/>
            <person name="Yu K."/>
            <person name="Liang Q."/>
            <person name="Yang W."/>
            <person name="Lou X."/>
            <person name="Chen J."/>
            <person name="Feng M."/>
            <person name="Jian J."/>
            <person name="Zhang X."/>
            <person name="Luo G."/>
            <person name="Jiang Y."/>
            <person name="Liu J."/>
            <person name="Wang Z."/>
            <person name="Sha Y."/>
            <person name="Zhang B."/>
            <person name="Wu H."/>
            <person name="Tang D."/>
            <person name="Shen Q."/>
            <person name="Xue P."/>
            <person name="Zou S."/>
            <person name="Wang X."/>
            <person name="Liu X."/>
            <person name="Wang F."/>
            <person name="Yang Y."/>
            <person name="An X."/>
            <person name="Dong Z."/>
            <person name="Zhang K."/>
            <person name="Zhang X."/>
            <person name="Luo M.C."/>
            <person name="Dvorak J."/>
            <person name="Tong Y."/>
            <person name="Wang J."/>
            <person name="Yang H."/>
            <person name="Li Z."/>
            <person name="Wang D."/>
            <person name="Zhang A."/>
            <person name="Wang J."/>
        </authorList>
    </citation>
    <scope>NUCLEOTIDE SEQUENCE</scope>
    <source>
        <strain evidence="7">cv. G1812</strain>
    </source>
</reference>
<keyword evidence="3" id="KW-0862">Zinc</keyword>
<dbReference type="Pfam" id="PF04194">
    <property type="entry name" value="PDCD2_C"/>
    <property type="match status" value="1"/>
</dbReference>
<evidence type="ECO:0000313" key="6">
    <source>
        <dbReference type="EnsemblPlants" id="TuG1812G0700005682.01.T01"/>
    </source>
</evidence>
<sequence>MEVCTGKLQDLDITSDMNGKTDDGAEVGTEPDHAVFERDYLGDDDEELEPEVMLGVLRKPKEPQHFHSLLPQHLPSKAGGAPAWLDPVNLPSGKSSCCDFCGDPLRFVMQVYVPDGWKETTYHRAFFVFMCPSMSCLQLDQREQGKDRAANARRSVKVFRCQLPRINAFYTPEEPKGCMGSQCSGAYRARLCDWCGTWEGEILCSHCSKASYCSRKHQELHWHASHENDCSQIPGSPDASILPVAAKVFPGHAWPEYAADHVPEPSCSTSSIKDTSELMMVEGEVESDAMMQLFMDQFEDDEDNTCWASFRDRVSRQTQVLRYCANEDAEPLWAVSTGSLTGDDIPLCIYCNGQLRYEFQLISQLLHYFHVENERDPVDWATIVVYTCRESCDESVSYKEEFVCVQFSPPTRRTYRSTP</sequence>
<organism evidence="6 7">
    <name type="scientific">Triticum urartu</name>
    <name type="common">Red wild einkorn</name>
    <name type="synonym">Crithodium urartu</name>
    <dbReference type="NCBI Taxonomy" id="4572"/>
    <lineage>
        <taxon>Eukaryota</taxon>
        <taxon>Viridiplantae</taxon>
        <taxon>Streptophyta</taxon>
        <taxon>Embryophyta</taxon>
        <taxon>Tracheophyta</taxon>
        <taxon>Spermatophyta</taxon>
        <taxon>Magnoliopsida</taxon>
        <taxon>Liliopsida</taxon>
        <taxon>Poales</taxon>
        <taxon>Poaceae</taxon>
        <taxon>BOP clade</taxon>
        <taxon>Pooideae</taxon>
        <taxon>Triticodae</taxon>
        <taxon>Triticeae</taxon>
        <taxon>Triticinae</taxon>
        <taxon>Triticum</taxon>
    </lineage>
</organism>
<dbReference type="GO" id="GO:0005737">
    <property type="term" value="C:cytoplasm"/>
    <property type="evidence" value="ECO:0007669"/>
    <property type="project" value="InterPro"/>
</dbReference>
<dbReference type="AlphaFoldDB" id="A0A8R7R8I4"/>
<protein>
    <recommendedName>
        <fullName evidence="5">MYND-type domain-containing protein</fullName>
    </recommendedName>
</protein>
<dbReference type="PANTHER" id="PTHR12298">
    <property type="entry name" value="PCDC2 PROGRAMMED CELL DEATH PROTEIN 2 -RELATED"/>
    <property type="match status" value="1"/>
</dbReference>
<proteinExistence type="predicted"/>
<evidence type="ECO:0000256" key="3">
    <source>
        <dbReference type="ARBA" id="ARBA00022833"/>
    </source>
</evidence>
<evidence type="ECO:0000256" key="4">
    <source>
        <dbReference type="PROSITE-ProRule" id="PRU00134"/>
    </source>
</evidence>
<keyword evidence="7" id="KW-1185">Reference proteome</keyword>
<dbReference type="PANTHER" id="PTHR12298:SF7">
    <property type="entry name" value="MYND-TYPE DOMAIN-CONTAINING PROTEIN"/>
    <property type="match status" value="1"/>
</dbReference>
<dbReference type="InterPro" id="IPR002893">
    <property type="entry name" value="Znf_MYND"/>
</dbReference>
<keyword evidence="2 4" id="KW-0863">Zinc-finger</keyword>
<keyword evidence="1" id="KW-0479">Metal-binding</keyword>
<reference evidence="6" key="2">
    <citation type="submission" date="2018-03" db="EMBL/GenBank/DDBJ databases">
        <title>The Triticum urartu genome reveals the dynamic nature of wheat genome evolution.</title>
        <authorList>
            <person name="Ling H."/>
            <person name="Ma B."/>
            <person name="Shi X."/>
            <person name="Liu H."/>
            <person name="Dong L."/>
            <person name="Sun H."/>
            <person name="Cao Y."/>
            <person name="Gao Q."/>
            <person name="Zheng S."/>
            <person name="Li Y."/>
            <person name="Yu Y."/>
            <person name="Du H."/>
            <person name="Qi M."/>
            <person name="Li Y."/>
            <person name="Yu H."/>
            <person name="Cui Y."/>
            <person name="Wang N."/>
            <person name="Chen C."/>
            <person name="Wu H."/>
            <person name="Zhao Y."/>
            <person name="Zhang J."/>
            <person name="Li Y."/>
            <person name="Zhou W."/>
            <person name="Zhang B."/>
            <person name="Hu W."/>
            <person name="Eijk M."/>
            <person name="Tang J."/>
            <person name="Witsenboer H."/>
            <person name="Zhao S."/>
            <person name="Li Z."/>
            <person name="Zhang A."/>
            <person name="Wang D."/>
            <person name="Liang C."/>
        </authorList>
    </citation>
    <scope>NUCLEOTIDE SEQUENCE [LARGE SCALE GENOMIC DNA]</scope>
    <source>
        <strain evidence="6">cv. G1812</strain>
    </source>
</reference>
<dbReference type="PROSITE" id="PS01360">
    <property type="entry name" value="ZF_MYND_1"/>
    <property type="match status" value="1"/>
</dbReference>
<dbReference type="InterPro" id="IPR007320">
    <property type="entry name" value="PDCD2_C"/>
</dbReference>
<dbReference type="Pfam" id="PF01753">
    <property type="entry name" value="zf-MYND"/>
    <property type="match status" value="1"/>
</dbReference>
<feature type="domain" description="MYND-type" evidence="5">
    <location>
        <begin position="192"/>
        <end position="230"/>
    </location>
</feature>
<dbReference type="GO" id="GO:0008270">
    <property type="term" value="F:zinc ion binding"/>
    <property type="evidence" value="ECO:0007669"/>
    <property type="project" value="UniProtKB-KW"/>
</dbReference>
<evidence type="ECO:0000313" key="7">
    <source>
        <dbReference type="Proteomes" id="UP000015106"/>
    </source>
</evidence>
<dbReference type="Gene3D" id="6.10.140.2220">
    <property type="match status" value="1"/>
</dbReference>
<dbReference type="Proteomes" id="UP000015106">
    <property type="component" value="Chromosome 7"/>
</dbReference>